<dbReference type="Proteomes" id="UP000250134">
    <property type="component" value="Chromosome"/>
</dbReference>
<feature type="transmembrane region" description="Helical" evidence="1">
    <location>
        <begin position="148"/>
        <end position="173"/>
    </location>
</feature>
<protein>
    <submittedName>
        <fullName evidence="2">Electron transporter</fullName>
    </submittedName>
</protein>
<dbReference type="AlphaFoldDB" id="A0A2Z2M8P4"/>
<keyword evidence="1" id="KW-0472">Membrane</keyword>
<evidence type="ECO:0000256" key="1">
    <source>
        <dbReference type="SAM" id="Phobius"/>
    </source>
</evidence>
<evidence type="ECO:0000313" key="2">
    <source>
        <dbReference type="EMBL" id="ASJ00845.1"/>
    </source>
</evidence>
<dbReference type="EMBL" id="CP014855">
    <property type="protein sequence ID" value="ASJ00845.1"/>
    <property type="molecule type" value="Genomic_DNA"/>
</dbReference>
<dbReference type="GeneID" id="33331844"/>
<feature type="transmembrane region" description="Helical" evidence="1">
    <location>
        <begin position="228"/>
        <end position="245"/>
    </location>
</feature>
<feature type="transmembrane region" description="Helical" evidence="1">
    <location>
        <begin position="12"/>
        <end position="33"/>
    </location>
</feature>
<feature type="transmembrane region" description="Helical" evidence="1">
    <location>
        <begin position="109"/>
        <end position="127"/>
    </location>
</feature>
<keyword evidence="1" id="KW-0812">Transmembrane</keyword>
<feature type="transmembrane region" description="Helical" evidence="1">
    <location>
        <begin position="185"/>
        <end position="207"/>
    </location>
</feature>
<dbReference type="PANTHER" id="PTHR31272">
    <property type="entry name" value="CYTOCHROME C-TYPE BIOGENESIS PROTEIN HI_1454-RELATED"/>
    <property type="match status" value="1"/>
</dbReference>
<feature type="transmembrane region" description="Helical" evidence="1">
    <location>
        <begin position="76"/>
        <end position="103"/>
    </location>
</feature>
<reference evidence="2 3" key="1">
    <citation type="submission" date="2016-03" db="EMBL/GenBank/DDBJ databases">
        <title>Complete genome sequence of Thermococcus gorgonarius.</title>
        <authorList>
            <person name="Oger P.M."/>
        </authorList>
    </citation>
    <scope>NUCLEOTIDE SEQUENCE [LARGE SCALE GENOMIC DNA]</scope>
    <source>
        <strain evidence="2 3">W-12</strain>
    </source>
</reference>
<dbReference type="InterPro" id="IPR051790">
    <property type="entry name" value="Cytochrome_c-biogenesis_DsbD"/>
</dbReference>
<keyword evidence="3" id="KW-1185">Reference proteome</keyword>
<sequence length="249" mass="26879">MKLQKIAKTRELKYLLLIILLSFGVSALALSAIGMPDFIPQFFTLAMTDSVNPCTFAVYTLFLIALSVKGVGKKRLYLVGLSFVGAVYISYYTLGLGLTLVAGKIPLEWAGYFAIAFGIYTIATGIAERSRTGDKKALRKKMFSADTTVLGALILGISVSTTLLPCSAGPYLVYAAVIARSSMTLVFLLLALYNIIFVLPLLVILFAMGSLRDSKEFSRTMVRHSAELSVVAGVLLVAIGLWVLSQAKV</sequence>
<accession>A0A2Z2M8P4</accession>
<dbReference type="PANTHER" id="PTHR31272:SF9">
    <property type="entry name" value="BLL1027 PROTEIN"/>
    <property type="match status" value="1"/>
</dbReference>
<proteinExistence type="predicted"/>
<evidence type="ECO:0000313" key="3">
    <source>
        <dbReference type="Proteomes" id="UP000250134"/>
    </source>
</evidence>
<organism evidence="2 3">
    <name type="scientific">Thermococcus gorgonarius</name>
    <dbReference type="NCBI Taxonomy" id="71997"/>
    <lineage>
        <taxon>Archaea</taxon>
        <taxon>Methanobacteriati</taxon>
        <taxon>Methanobacteriota</taxon>
        <taxon>Thermococci</taxon>
        <taxon>Thermococcales</taxon>
        <taxon>Thermococcaceae</taxon>
        <taxon>Thermococcus</taxon>
    </lineage>
</organism>
<name>A0A2Z2M8P4_THEGO</name>
<keyword evidence="1" id="KW-1133">Transmembrane helix</keyword>
<dbReference type="RefSeq" id="WP_088885180.1">
    <property type="nucleotide sequence ID" value="NZ_CP014855.1"/>
</dbReference>
<dbReference type="OrthoDB" id="31576at2157"/>
<dbReference type="KEGG" id="tgg:A3K92_04795"/>
<gene>
    <name evidence="2" type="ORF">A3K92_04795</name>
</gene>